<evidence type="ECO:0000313" key="1">
    <source>
        <dbReference type="EMBL" id="VEN72734.1"/>
    </source>
</evidence>
<sequence length="262" mass="30448">MKTVDPKDMARLSEKRLEENGVFSFKCHSGLSCFNLCCRNLNLFLNPYDALRLKTRLGVSSGEFIDRHVDVVLRKSNFFPDVLLKMSENDEKTCPFLKESGCGVYEDRPDTCRFFPMERGALYEKGKKKPRIIRFFNPPDFCRGRHEKTQWTPEGWAEDQDGILHEEMTLLWAEVKALFSQNPWKTGSANGPRGKMAFMAAYNIDAFKAFVLDSSFLKRFKVKGSVLKKIKRDDDALLKFGFEWIRFFVWGVQTKNIVPKRK</sequence>
<accession>A0A484HBU4</accession>
<organism evidence="1">
    <name type="scientific">uncultured Desulfobacteraceae bacterium</name>
    <dbReference type="NCBI Taxonomy" id="218296"/>
    <lineage>
        <taxon>Bacteria</taxon>
        <taxon>Pseudomonadati</taxon>
        <taxon>Thermodesulfobacteriota</taxon>
        <taxon>Desulfobacteria</taxon>
        <taxon>Desulfobacterales</taxon>
        <taxon>Desulfobacteraceae</taxon>
        <taxon>environmental samples</taxon>
    </lineage>
</organism>
<dbReference type="AlphaFoldDB" id="A0A484HBU4"/>
<dbReference type="Pfam" id="PF03692">
    <property type="entry name" value="CxxCxxCC"/>
    <property type="match status" value="1"/>
</dbReference>
<dbReference type="PANTHER" id="PTHR35866">
    <property type="entry name" value="PUTATIVE-RELATED"/>
    <property type="match status" value="1"/>
</dbReference>
<dbReference type="InterPro" id="IPR005358">
    <property type="entry name" value="Puta_zinc/iron-chelating_dom"/>
</dbReference>
<gene>
    <name evidence="1" type="ORF">EPICR_10233</name>
</gene>
<evidence type="ECO:0008006" key="2">
    <source>
        <dbReference type="Google" id="ProtNLM"/>
    </source>
</evidence>
<dbReference type="PANTHER" id="PTHR35866:SF1">
    <property type="entry name" value="YKGJ FAMILY CYSTEINE CLUSTER PROTEIN"/>
    <property type="match status" value="1"/>
</dbReference>
<dbReference type="EMBL" id="CAACVI010000001">
    <property type="protein sequence ID" value="VEN72734.1"/>
    <property type="molecule type" value="Genomic_DNA"/>
</dbReference>
<protein>
    <recommendedName>
        <fullName evidence="2">Fe-S oxidoreductase</fullName>
    </recommendedName>
</protein>
<name>A0A484HBU4_9BACT</name>
<reference evidence="1" key="1">
    <citation type="submission" date="2019-01" db="EMBL/GenBank/DDBJ databases">
        <authorList>
            <consortium name="Genoscope - CEA"/>
            <person name="William W."/>
        </authorList>
    </citation>
    <scope>NUCLEOTIDE SEQUENCE</scope>
    <source>
        <strain evidence="1">CR-1</strain>
    </source>
</reference>
<proteinExistence type="predicted"/>